<reference evidence="2" key="1">
    <citation type="journal article" date="2020" name="Nature">
        <title>Giant virus diversity and host interactions through global metagenomics.</title>
        <authorList>
            <person name="Schulz F."/>
            <person name="Roux S."/>
            <person name="Paez-Espino D."/>
            <person name="Jungbluth S."/>
            <person name="Walsh D.A."/>
            <person name="Denef V.J."/>
            <person name="McMahon K.D."/>
            <person name="Konstantinidis K.T."/>
            <person name="Eloe-Fadrosh E.A."/>
            <person name="Kyrpides N.C."/>
            <person name="Woyke T."/>
        </authorList>
    </citation>
    <scope>NUCLEOTIDE SEQUENCE</scope>
    <source>
        <strain evidence="2">GVMAG-S-3300013286-35</strain>
    </source>
</reference>
<keyword evidence="1" id="KW-1133">Transmembrane helix</keyword>
<proteinExistence type="predicted"/>
<feature type="transmembrane region" description="Helical" evidence="1">
    <location>
        <begin position="57"/>
        <end position="80"/>
    </location>
</feature>
<accession>A0A6C0KXW5</accession>
<keyword evidence="1" id="KW-0472">Membrane</keyword>
<dbReference type="AlphaFoldDB" id="A0A6C0KXW5"/>
<organism evidence="2">
    <name type="scientific">viral metagenome</name>
    <dbReference type="NCBI Taxonomy" id="1070528"/>
    <lineage>
        <taxon>unclassified sequences</taxon>
        <taxon>metagenomes</taxon>
        <taxon>organismal metagenomes</taxon>
    </lineage>
</organism>
<sequence>MGETEVEPVDVNVGQLDSDGKLLAVGLGELEGEPLGVCEYVAMAEAEGEPLGLNENVASAVALALALALALGVVSCRFLLKPVLTSSNSVRTRIFFLIKVSTFKRQSIL</sequence>
<protein>
    <submittedName>
        <fullName evidence="2">Uncharacterized protein</fullName>
    </submittedName>
</protein>
<evidence type="ECO:0000313" key="2">
    <source>
        <dbReference type="EMBL" id="QHU22093.1"/>
    </source>
</evidence>
<evidence type="ECO:0000256" key="1">
    <source>
        <dbReference type="SAM" id="Phobius"/>
    </source>
</evidence>
<keyword evidence="1" id="KW-0812">Transmembrane</keyword>
<dbReference type="EMBL" id="MN740996">
    <property type="protein sequence ID" value="QHU22093.1"/>
    <property type="molecule type" value="Genomic_DNA"/>
</dbReference>
<name>A0A6C0KXW5_9ZZZZ</name>